<protein>
    <submittedName>
        <fullName evidence="1">Uncharacterized protein</fullName>
    </submittedName>
</protein>
<evidence type="ECO:0000313" key="1">
    <source>
        <dbReference type="EMBL" id="KAI0090285.1"/>
    </source>
</evidence>
<evidence type="ECO:0000313" key="2">
    <source>
        <dbReference type="Proteomes" id="UP001055072"/>
    </source>
</evidence>
<accession>A0ACB8U7N2</accession>
<name>A0ACB8U7N2_9APHY</name>
<sequence>MPPAASSSRALNAILPLIQSGQPYEAHQKARTFAARYQKSGQYDTAIDVLFQSARELFKVGQQGSGTDLTAFLLDVYENKGEDVNVESRGRITQLVALAGSSGSWRKTIVDKSIAWSAKSGPCPSGDPDLHHYIADILYKEGAFEAAELHYLAAGKRDSARTLAQLYVEWSSTGGVPGAFALRGIIPYLQNGNILAARAFITTLVSQFATSRPNFIPSIQSAPIPLGKTDLGTPDEIIFTADSLVNFAQLAVRTCQRSQGDKNKAIREAWIRLCGSYQSKGGLLAVKEVRKALHEISELYFAIPPPRSQQGNPMADMLSAMLGGGPTTIAAAPKRVLAPAPASGAPTLD</sequence>
<comment type="caution">
    <text evidence="1">The sequence shown here is derived from an EMBL/GenBank/DDBJ whole genome shotgun (WGS) entry which is preliminary data.</text>
</comment>
<gene>
    <name evidence="1" type="ORF">BDY19DRAFT_984618</name>
</gene>
<proteinExistence type="predicted"/>
<dbReference type="Proteomes" id="UP001055072">
    <property type="component" value="Unassembled WGS sequence"/>
</dbReference>
<reference evidence="1" key="1">
    <citation type="journal article" date="2021" name="Environ. Microbiol.">
        <title>Gene family expansions and transcriptome signatures uncover fungal adaptations to wood decay.</title>
        <authorList>
            <person name="Hage H."/>
            <person name="Miyauchi S."/>
            <person name="Viragh M."/>
            <person name="Drula E."/>
            <person name="Min B."/>
            <person name="Chaduli D."/>
            <person name="Navarro D."/>
            <person name="Favel A."/>
            <person name="Norest M."/>
            <person name="Lesage-Meessen L."/>
            <person name="Balint B."/>
            <person name="Merenyi Z."/>
            <person name="de Eugenio L."/>
            <person name="Morin E."/>
            <person name="Martinez A.T."/>
            <person name="Baldrian P."/>
            <person name="Stursova M."/>
            <person name="Martinez M.J."/>
            <person name="Novotny C."/>
            <person name="Magnuson J.K."/>
            <person name="Spatafora J.W."/>
            <person name="Maurice S."/>
            <person name="Pangilinan J."/>
            <person name="Andreopoulos W."/>
            <person name="LaButti K."/>
            <person name="Hundley H."/>
            <person name="Na H."/>
            <person name="Kuo A."/>
            <person name="Barry K."/>
            <person name="Lipzen A."/>
            <person name="Henrissat B."/>
            <person name="Riley R."/>
            <person name="Ahrendt S."/>
            <person name="Nagy L.G."/>
            <person name="Grigoriev I.V."/>
            <person name="Martin F."/>
            <person name="Rosso M.N."/>
        </authorList>
    </citation>
    <scope>NUCLEOTIDE SEQUENCE</scope>
    <source>
        <strain evidence="1">CBS 384.51</strain>
    </source>
</reference>
<dbReference type="EMBL" id="MU274908">
    <property type="protein sequence ID" value="KAI0090285.1"/>
    <property type="molecule type" value="Genomic_DNA"/>
</dbReference>
<organism evidence="1 2">
    <name type="scientific">Irpex rosettiformis</name>
    <dbReference type="NCBI Taxonomy" id="378272"/>
    <lineage>
        <taxon>Eukaryota</taxon>
        <taxon>Fungi</taxon>
        <taxon>Dikarya</taxon>
        <taxon>Basidiomycota</taxon>
        <taxon>Agaricomycotina</taxon>
        <taxon>Agaricomycetes</taxon>
        <taxon>Polyporales</taxon>
        <taxon>Irpicaceae</taxon>
        <taxon>Irpex</taxon>
    </lineage>
</organism>
<keyword evidence="2" id="KW-1185">Reference proteome</keyword>